<dbReference type="RefSeq" id="WP_225673147.1">
    <property type="nucleotide sequence ID" value="NZ_JAEDAH010000032.1"/>
</dbReference>
<dbReference type="EMBL" id="JAEDAH010000032">
    <property type="protein sequence ID" value="MCA6063289.1"/>
    <property type="molecule type" value="Genomic_DNA"/>
</dbReference>
<evidence type="ECO:0000313" key="3">
    <source>
        <dbReference type="Proteomes" id="UP000714380"/>
    </source>
</evidence>
<name>A0ABS7ZNL1_9GAMM</name>
<keyword evidence="3" id="KW-1185">Reference proteome</keyword>
<dbReference type="Proteomes" id="UP000714380">
    <property type="component" value="Unassembled WGS sequence"/>
</dbReference>
<dbReference type="InterPro" id="IPR010648">
    <property type="entry name" value="UPF0270"/>
</dbReference>
<accession>A0ABS7ZNL1</accession>
<protein>
    <submittedName>
        <fullName evidence="2">YheU family protein</fullName>
    </submittedName>
</protein>
<evidence type="ECO:0000313" key="2">
    <source>
        <dbReference type="EMBL" id="MCA6063289.1"/>
    </source>
</evidence>
<gene>
    <name evidence="2" type="ORF">I9W95_06680</name>
</gene>
<dbReference type="Pfam" id="PF06794">
    <property type="entry name" value="UPF0270"/>
    <property type="match status" value="1"/>
</dbReference>
<dbReference type="Gene3D" id="1.10.10.610">
    <property type="entry name" value="YehU-like"/>
    <property type="match status" value="1"/>
</dbReference>
<dbReference type="SUPFAM" id="SSF118001">
    <property type="entry name" value="YehU-like"/>
    <property type="match status" value="1"/>
</dbReference>
<sequence>MDTPFDDAPEQGVLAIPYERLSAEALDAILEEFVTREGTDYGDYDYSLDDKKAHVQQQLRRGDAILLFDPVSQSCHIELKQVLNVHGWSGDEDGRY</sequence>
<comment type="caution">
    <text evidence="2">The sequence shown here is derived from an EMBL/GenBank/DDBJ whole genome shotgun (WGS) entry which is preliminary data.</text>
</comment>
<evidence type="ECO:0000256" key="1">
    <source>
        <dbReference type="ARBA" id="ARBA00006450"/>
    </source>
</evidence>
<organism evidence="2 3">
    <name type="scientific">Thalassolituus marinus</name>
    <dbReference type="NCBI Taxonomy" id="671053"/>
    <lineage>
        <taxon>Bacteria</taxon>
        <taxon>Pseudomonadati</taxon>
        <taxon>Pseudomonadota</taxon>
        <taxon>Gammaproteobacteria</taxon>
        <taxon>Oceanospirillales</taxon>
        <taxon>Oceanospirillaceae</taxon>
        <taxon>Thalassolituus</taxon>
    </lineage>
</organism>
<dbReference type="InterPro" id="IPR036685">
    <property type="entry name" value="YehU-like_sf"/>
</dbReference>
<reference evidence="2 3" key="1">
    <citation type="submission" date="2020-12" db="EMBL/GenBank/DDBJ databases">
        <title>Novel Thalassolituus-related marine hydrocarbonoclastic bacteria mediated algae-derived hydrocarbons mineralization in twilight zone of the northern South China Sea.</title>
        <authorList>
            <person name="Dong C."/>
        </authorList>
    </citation>
    <scope>NUCLEOTIDE SEQUENCE [LARGE SCALE GENOMIC DNA]</scope>
    <source>
        <strain evidence="2 3">IMCC1826</strain>
    </source>
</reference>
<proteinExistence type="inferred from homology"/>
<comment type="similarity">
    <text evidence="1">Belongs to the UPF0270 family.</text>
</comment>